<reference evidence="1 2" key="1">
    <citation type="submission" date="2020-05" db="EMBL/GenBank/DDBJ databases">
        <title>Aquincola sp. isolate from soil.</title>
        <authorList>
            <person name="Han J."/>
            <person name="Kim D.-U."/>
        </authorList>
    </citation>
    <scope>NUCLEOTIDE SEQUENCE [LARGE SCALE GENOMIC DNA]</scope>
    <source>
        <strain evidence="1 2">S2</strain>
    </source>
</reference>
<proteinExistence type="predicted"/>
<comment type="caution">
    <text evidence="1">The sequence shown here is derived from an EMBL/GenBank/DDBJ whole genome shotgun (WGS) entry which is preliminary data.</text>
</comment>
<protein>
    <submittedName>
        <fullName evidence="1">Uncharacterized protein</fullName>
    </submittedName>
</protein>
<sequence>MTPSAAEAATRLATAALRHRRATLAQRLMDLAPAAVEAVDWDALDRAPDWLALPDAAFLILQARLGALLHLPAMRLWIDGPRLVAARALLGEAVFGDLLLQPESAMPFGLTPLARIESAAQVGPRLRAAGVAVLLAALPQGALRDAVCRALAPVEPARMTPELAETLIVRARALGQGA</sequence>
<evidence type="ECO:0000313" key="1">
    <source>
        <dbReference type="EMBL" id="NRF67257.1"/>
    </source>
</evidence>
<gene>
    <name evidence="1" type="ORF">HLB44_09705</name>
</gene>
<name>A0ABX2EF65_9BURK</name>
<evidence type="ECO:0000313" key="2">
    <source>
        <dbReference type="Proteomes" id="UP000737171"/>
    </source>
</evidence>
<organism evidence="1 2">
    <name type="scientific">Pseudaquabacterium terrae</name>
    <dbReference type="NCBI Taxonomy" id="2732868"/>
    <lineage>
        <taxon>Bacteria</taxon>
        <taxon>Pseudomonadati</taxon>
        <taxon>Pseudomonadota</taxon>
        <taxon>Betaproteobacteria</taxon>
        <taxon>Burkholderiales</taxon>
        <taxon>Sphaerotilaceae</taxon>
        <taxon>Pseudaquabacterium</taxon>
    </lineage>
</organism>
<keyword evidence="2" id="KW-1185">Reference proteome</keyword>
<accession>A0ABX2EF65</accession>
<dbReference type="EMBL" id="JABRWJ010000003">
    <property type="protein sequence ID" value="NRF67257.1"/>
    <property type="molecule type" value="Genomic_DNA"/>
</dbReference>
<dbReference type="Proteomes" id="UP000737171">
    <property type="component" value="Unassembled WGS sequence"/>
</dbReference>